<dbReference type="InterPro" id="IPR036265">
    <property type="entry name" value="HIT-like_sf"/>
</dbReference>
<comment type="caution">
    <text evidence="6">The sequence shown here is derived from an EMBL/GenBank/DDBJ whole genome shotgun (WGS) entry which is preliminary data.</text>
</comment>
<evidence type="ECO:0000259" key="4">
    <source>
        <dbReference type="PROSITE" id="PS51084"/>
    </source>
</evidence>
<dbReference type="InterPro" id="IPR019808">
    <property type="entry name" value="Histidine_triad_CS"/>
</dbReference>
<evidence type="ECO:0000313" key="8">
    <source>
        <dbReference type="Proteomes" id="UP001372834"/>
    </source>
</evidence>
<evidence type="ECO:0000256" key="3">
    <source>
        <dbReference type="PROSITE-ProRule" id="PRU00464"/>
    </source>
</evidence>
<protein>
    <submittedName>
        <fullName evidence="6">Histidine triad nucleotide-binding protein 1</fullName>
    </submittedName>
</protein>
<dbReference type="EMBL" id="JAWJWF010000007">
    <property type="protein sequence ID" value="KAK6630783.1"/>
    <property type="molecule type" value="Genomic_DNA"/>
</dbReference>
<dbReference type="EMBL" id="JAWJWE010000007">
    <property type="protein sequence ID" value="KAK6632795.1"/>
    <property type="molecule type" value="Genomic_DNA"/>
</dbReference>
<dbReference type="FunFam" id="3.30.428.10:FF:000005">
    <property type="entry name" value="Histidine triad nucleotide-binding protein 1"/>
    <property type="match status" value="1"/>
</dbReference>
<gene>
    <name evidence="6" type="primary">HINT1</name>
    <name evidence="6" type="ORF">RUM43_013566</name>
    <name evidence="5" type="ORF">RUM44_002952</name>
</gene>
<dbReference type="Gene3D" id="3.30.428.10">
    <property type="entry name" value="HIT-like"/>
    <property type="match status" value="1"/>
</dbReference>
<feature type="short sequence motif" description="Histidine triad motif" evidence="2 3">
    <location>
        <begin position="110"/>
        <end position="114"/>
    </location>
</feature>
<sequence length="126" mass="14059">MANEVEKAQAAVPEGDTIFGKILRNEMYCKFIYEDDRCVAFNDINPQAPVHFLVIPRKPISQLSKSQAEDESLLGHLLYVAKVVAEQVGLKNGFRTVINDGRDGCQSVYHLHIHVLGGRQLSWPPG</sequence>
<keyword evidence="7" id="KW-1185">Reference proteome</keyword>
<evidence type="ECO:0000313" key="7">
    <source>
        <dbReference type="Proteomes" id="UP001359485"/>
    </source>
</evidence>
<feature type="active site" description="Tele-AMP-histidine intermediate" evidence="1">
    <location>
        <position position="112"/>
    </location>
</feature>
<evidence type="ECO:0000256" key="2">
    <source>
        <dbReference type="PIRSR" id="PIRSR601310-3"/>
    </source>
</evidence>
<dbReference type="PROSITE" id="PS51084">
    <property type="entry name" value="HIT_2"/>
    <property type="match status" value="1"/>
</dbReference>
<proteinExistence type="predicted"/>
<dbReference type="Pfam" id="PF01230">
    <property type="entry name" value="HIT"/>
    <property type="match status" value="1"/>
</dbReference>
<dbReference type="GO" id="GO:0003824">
    <property type="term" value="F:catalytic activity"/>
    <property type="evidence" value="ECO:0007669"/>
    <property type="project" value="InterPro"/>
</dbReference>
<dbReference type="InterPro" id="IPR001310">
    <property type="entry name" value="Histidine_triad_HIT"/>
</dbReference>
<reference evidence="6 8" key="1">
    <citation type="submission" date="2023-10" db="EMBL/GenBank/DDBJ databases">
        <title>Genomes of two closely related lineages of the louse Polyplax serrata with different host specificities.</title>
        <authorList>
            <person name="Martinu J."/>
            <person name="Tarabai H."/>
            <person name="Stefka J."/>
            <person name="Hypsa V."/>
        </authorList>
    </citation>
    <scope>NUCLEOTIDE SEQUENCE [LARGE SCALE GENOMIC DNA]</scope>
    <source>
        <strain evidence="5">98ZLc_SE</strain>
        <strain evidence="6">HR10_N</strain>
    </source>
</reference>
<dbReference type="PROSITE" id="PS00892">
    <property type="entry name" value="HIT_1"/>
    <property type="match status" value="1"/>
</dbReference>
<dbReference type="CDD" id="cd01276">
    <property type="entry name" value="PKCI_related"/>
    <property type="match status" value="1"/>
</dbReference>
<dbReference type="AlphaFoldDB" id="A0AAN8PHR6"/>
<dbReference type="Proteomes" id="UP001372834">
    <property type="component" value="Unassembled WGS sequence"/>
</dbReference>
<feature type="domain" description="HIT" evidence="4">
    <location>
        <begin position="18"/>
        <end position="126"/>
    </location>
</feature>
<accession>A0AAN8PHR6</accession>
<name>A0AAN8PHR6_POLSC</name>
<dbReference type="InterPro" id="IPR011146">
    <property type="entry name" value="HIT-like"/>
</dbReference>
<dbReference type="Proteomes" id="UP001359485">
    <property type="component" value="Unassembled WGS sequence"/>
</dbReference>
<organism evidence="6 8">
    <name type="scientific">Polyplax serrata</name>
    <name type="common">Common mouse louse</name>
    <dbReference type="NCBI Taxonomy" id="468196"/>
    <lineage>
        <taxon>Eukaryota</taxon>
        <taxon>Metazoa</taxon>
        <taxon>Ecdysozoa</taxon>
        <taxon>Arthropoda</taxon>
        <taxon>Hexapoda</taxon>
        <taxon>Insecta</taxon>
        <taxon>Pterygota</taxon>
        <taxon>Neoptera</taxon>
        <taxon>Paraneoptera</taxon>
        <taxon>Psocodea</taxon>
        <taxon>Troctomorpha</taxon>
        <taxon>Phthiraptera</taxon>
        <taxon>Anoplura</taxon>
        <taxon>Polyplacidae</taxon>
        <taxon>Polyplax</taxon>
    </lineage>
</organism>
<dbReference type="SUPFAM" id="SSF54197">
    <property type="entry name" value="HIT-like"/>
    <property type="match status" value="1"/>
</dbReference>
<evidence type="ECO:0000313" key="5">
    <source>
        <dbReference type="EMBL" id="KAK6630783.1"/>
    </source>
</evidence>
<dbReference type="PANTHER" id="PTHR23089">
    <property type="entry name" value="HISTIDINE TRIAD HIT PROTEIN"/>
    <property type="match status" value="1"/>
</dbReference>
<evidence type="ECO:0000256" key="1">
    <source>
        <dbReference type="PIRSR" id="PIRSR601310-1"/>
    </source>
</evidence>
<dbReference type="PRINTS" id="PR00332">
    <property type="entry name" value="HISTRIAD"/>
</dbReference>
<evidence type="ECO:0000313" key="6">
    <source>
        <dbReference type="EMBL" id="KAK6632795.1"/>
    </source>
</evidence>